<keyword evidence="2" id="KW-1185">Reference proteome</keyword>
<sequence>MMIRLGLWLSPRLRYAPHSTPHVRYASWTGRGRQTGSKSKKSSSTTTKVVQEVDGVPWWAFEEYENVESVPKNKLKTVIVDNNGNPLKARNGQREGISKQLTPSNQTMRFPTEKRLDKKANTIERPRRILPDNDWSSKTVASRSSVREGSTRGQPPIERWRLKVAKKHLRREYLERGLDPQPEPQPLKSQQGKKRERNPNKPYGKVEHAKLDLKKLGRLDENGNLNFTVYPWKPMLQSHRARIHHVKFPGFPDKAAVQPLYFYERVITWPYIMEREWLTGQQTIYRYEARLRPLFFSDWKIPEMWFTGHGKNQKDADKAAFVRMLSELHLKFDPNVRLDDFLPGQKYGIPYDPEVPIIRDKEMPHMVGRNVWLTQSLDTQLTYLEKVKFEIQRLSEIGKKDEINAWNKFLQLNLVHAVNHIREKVKAEKHGIPIETKPEQ</sequence>
<gene>
    <name evidence="1" type="ORF">V1525DRAFT_605</name>
</gene>
<organism evidence="1 2">
    <name type="scientific">Lipomyces kononenkoae</name>
    <name type="common">Yeast</name>
    <dbReference type="NCBI Taxonomy" id="34357"/>
    <lineage>
        <taxon>Eukaryota</taxon>
        <taxon>Fungi</taxon>
        <taxon>Dikarya</taxon>
        <taxon>Ascomycota</taxon>
        <taxon>Saccharomycotina</taxon>
        <taxon>Lipomycetes</taxon>
        <taxon>Lipomycetales</taxon>
        <taxon>Lipomycetaceae</taxon>
        <taxon>Lipomyces</taxon>
    </lineage>
</organism>
<reference evidence="2" key="1">
    <citation type="journal article" date="2024" name="Front. Bioeng. Biotechnol.">
        <title>Genome-scale model development and genomic sequencing of the oleaginous clade Lipomyces.</title>
        <authorList>
            <person name="Czajka J.J."/>
            <person name="Han Y."/>
            <person name="Kim J."/>
            <person name="Mondo S.J."/>
            <person name="Hofstad B.A."/>
            <person name="Robles A."/>
            <person name="Haridas S."/>
            <person name="Riley R."/>
            <person name="LaButti K."/>
            <person name="Pangilinan J."/>
            <person name="Andreopoulos W."/>
            <person name="Lipzen A."/>
            <person name="Yan J."/>
            <person name="Wang M."/>
            <person name="Ng V."/>
            <person name="Grigoriev I.V."/>
            <person name="Spatafora J.W."/>
            <person name="Magnuson J.K."/>
            <person name="Baker S.E."/>
            <person name="Pomraning K.R."/>
        </authorList>
    </citation>
    <scope>NUCLEOTIDE SEQUENCE [LARGE SCALE GENOMIC DNA]</scope>
    <source>
        <strain evidence="2">CBS 7786</strain>
    </source>
</reference>
<evidence type="ECO:0000313" key="2">
    <source>
        <dbReference type="Proteomes" id="UP001433508"/>
    </source>
</evidence>
<evidence type="ECO:0000313" key="1">
    <source>
        <dbReference type="EMBL" id="KAK9241178.1"/>
    </source>
</evidence>
<protein>
    <submittedName>
        <fullName evidence="1">Uncharacterized protein</fullName>
    </submittedName>
</protein>
<accession>A0ACC3TB79</accession>
<comment type="caution">
    <text evidence="1">The sequence shown here is derived from an EMBL/GenBank/DDBJ whole genome shotgun (WGS) entry which is preliminary data.</text>
</comment>
<name>A0ACC3TB79_LIPKO</name>
<dbReference type="Proteomes" id="UP001433508">
    <property type="component" value="Unassembled WGS sequence"/>
</dbReference>
<proteinExistence type="predicted"/>
<dbReference type="EMBL" id="MU971335">
    <property type="protein sequence ID" value="KAK9241178.1"/>
    <property type="molecule type" value="Genomic_DNA"/>
</dbReference>